<reference evidence="3 4" key="1">
    <citation type="submission" date="2017-08" db="EMBL/GenBank/DDBJ databases">
        <title>Infants hospitalized years apart are colonized by the same room-sourced microbial strains.</title>
        <authorList>
            <person name="Brooks B."/>
            <person name="Olm M.R."/>
            <person name="Firek B.A."/>
            <person name="Baker R."/>
            <person name="Thomas B.C."/>
            <person name="Morowitz M.J."/>
            <person name="Banfield J.F."/>
        </authorList>
    </citation>
    <scope>NUCLEOTIDE SEQUENCE [LARGE SCALE GENOMIC DNA]</scope>
    <source>
        <strain evidence="3">S2_012_000_R2_81</strain>
    </source>
</reference>
<dbReference type="Pfam" id="PF07589">
    <property type="entry name" value="PEP-CTERM"/>
    <property type="match status" value="1"/>
</dbReference>
<evidence type="ECO:0000313" key="3">
    <source>
        <dbReference type="EMBL" id="PZP29037.1"/>
    </source>
</evidence>
<comment type="caution">
    <text evidence="3">The sequence shown here is derived from an EMBL/GenBank/DDBJ whole genome shotgun (WGS) entry which is preliminary data.</text>
</comment>
<protein>
    <recommendedName>
        <fullName evidence="2">Ice-binding protein C-terminal domain-containing protein</fullName>
    </recommendedName>
</protein>
<dbReference type="InterPro" id="IPR013424">
    <property type="entry name" value="Ice-binding_C"/>
</dbReference>
<dbReference type="EMBL" id="QFOD01000019">
    <property type="protein sequence ID" value="PZP29037.1"/>
    <property type="molecule type" value="Genomic_DNA"/>
</dbReference>
<dbReference type="NCBIfam" id="TIGR02595">
    <property type="entry name" value="PEP_CTERM"/>
    <property type="match status" value="1"/>
</dbReference>
<evidence type="ECO:0000256" key="1">
    <source>
        <dbReference type="SAM" id="SignalP"/>
    </source>
</evidence>
<proteinExistence type="predicted"/>
<evidence type="ECO:0000313" key="4">
    <source>
        <dbReference type="Proteomes" id="UP000249633"/>
    </source>
</evidence>
<accession>A0A2W5DIV2</accession>
<gene>
    <name evidence="3" type="ORF">DI603_17630</name>
</gene>
<feature type="domain" description="Ice-binding protein C-terminal" evidence="2">
    <location>
        <begin position="324"/>
        <end position="348"/>
    </location>
</feature>
<dbReference type="Proteomes" id="UP000249633">
    <property type="component" value="Unassembled WGS sequence"/>
</dbReference>
<dbReference type="AlphaFoldDB" id="A0A2W5DIV2"/>
<name>A0A2W5DIV2_9BURK</name>
<sequence>MRLHFPPRWNRPRWIALALLAALALPTANATPQLHAGAGAIGGLGTGDIGAGCTTYGAPASVQAFFGSGYGLALPGGGVAACGYSGGWTQQLVASGTAASTASVGPVILGNPGFAGFYTGSADASAQFTALRAGARGAYSAGLPGGQTALSDASGAAWFTDNLTLSSPLVVPFSAGFVGYRFEFSGSLAATGTPMPYYFGEALAQLAFQHEGGPIYGIAQAYTRRGELGTATSVGHPLPGWTGAVGSVSGGGFVDTLDILLPFPIVFGQPWELTLGLAARAYGESAAEFLSTARFVGLDVFDAQGNRITDFTLTSASGTDYLAPVPEPASAVLLLAGIGLAGAMVRRKRDRDQH</sequence>
<keyword evidence="1" id="KW-0732">Signal</keyword>
<feature type="signal peptide" evidence="1">
    <location>
        <begin position="1"/>
        <end position="30"/>
    </location>
</feature>
<organism evidence="3 4">
    <name type="scientific">Roseateles depolymerans</name>
    <dbReference type="NCBI Taxonomy" id="76731"/>
    <lineage>
        <taxon>Bacteria</taxon>
        <taxon>Pseudomonadati</taxon>
        <taxon>Pseudomonadota</taxon>
        <taxon>Betaproteobacteria</taxon>
        <taxon>Burkholderiales</taxon>
        <taxon>Sphaerotilaceae</taxon>
        <taxon>Roseateles</taxon>
    </lineage>
</organism>
<feature type="chain" id="PRO_5016033871" description="Ice-binding protein C-terminal domain-containing protein" evidence="1">
    <location>
        <begin position="31"/>
        <end position="354"/>
    </location>
</feature>
<evidence type="ECO:0000259" key="2">
    <source>
        <dbReference type="Pfam" id="PF07589"/>
    </source>
</evidence>